<dbReference type="InterPro" id="IPR003738">
    <property type="entry name" value="SRAP"/>
</dbReference>
<dbReference type="SUPFAM" id="SSF143081">
    <property type="entry name" value="BB1717-like"/>
    <property type="match status" value="1"/>
</dbReference>
<evidence type="ECO:0000256" key="5">
    <source>
        <dbReference type="ARBA" id="ARBA00023124"/>
    </source>
</evidence>
<keyword evidence="10" id="KW-1185">Reference proteome</keyword>
<keyword evidence="5" id="KW-0190">Covalent protein-DNA linkage</keyword>
<dbReference type="EC" id="3.4.-.-" evidence="8"/>
<dbReference type="PANTHER" id="PTHR13604">
    <property type="entry name" value="DC12-RELATED"/>
    <property type="match status" value="1"/>
</dbReference>
<evidence type="ECO:0000256" key="1">
    <source>
        <dbReference type="ARBA" id="ARBA00008136"/>
    </source>
</evidence>
<evidence type="ECO:0000256" key="7">
    <source>
        <dbReference type="ARBA" id="ARBA00023239"/>
    </source>
</evidence>
<evidence type="ECO:0000256" key="2">
    <source>
        <dbReference type="ARBA" id="ARBA00022670"/>
    </source>
</evidence>
<evidence type="ECO:0000256" key="4">
    <source>
        <dbReference type="ARBA" id="ARBA00022801"/>
    </source>
</evidence>
<reference evidence="10" key="1">
    <citation type="journal article" date="2019" name="Int. J. Syst. Evol. Microbiol.">
        <title>The Global Catalogue of Microorganisms (GCM) 10K type strain sequencing project: providing services to taxonomists for standard genome sequencing and annotation.</title>
        <authorList>
            <consortium name="The Broad Institute Genomics Platform"/>
            <consortium name="The Broad Institute Genome Sequencing Center for Infectious Disease"/>
            <person name="Wu L."/>
            <person name="Ma J."/>
        </authorList>
    </citation>
    <scope>NUCLEOTIDE SEQUENCE [LARGE SCALE GENOMIC DNA]</scope>
    <source>
        <strain evidence="10">KCTC 42964</strain>
    </source>
</reference>
<dbReference type="RefSeq" id="WP_379905458.1">
    <property type="nucleotide sequence ID" value="NZ_JBHRTR010000044.1"/>
</dbReference>
<keyword evidence="3" id="KW-0227">DNA damage</keyword>
<dbReference type="Pfam" id="PF02586">
    <property type="entry name" value="SRAP"/>
    <property type="match status" value="1"/>
</dbReference>
<dbReference type="InterPro" id="IPR036590">
    <property type="entry name" value="SRAP-like"/>
</dbReference>
<name>A0ABV7L7X9_9PROT</name>
<keyword evidence="4 8" id="KW-0378">Hydrolase</keyword>
<evidence type="ECO:0000313" key="10">
    <source>
        <dbReference type="Proteomes" id="UP001595528"/>
    </source>
</evidence>
<dbReference type="GO" id="GO:0016787">
    <property type="term" value="F:hydrolase activity"/>
    <property type="evidence" value="ECO:0007669"/>
    <property type="project" value="UniProtKB-KW"/>
</dbReference>
<dbReference type="EMBL" id="JBHRTR010000044">
    <property type="protein sequence ID" value="MFC3230357.1"/>
    <property type="molecule type" value="Genomic_DNA"/>
</dbReference>
<dbReference type="Proteomes" id="UP001595528">
    <property type="component" value="Unassembled WGS sequence"/>
</dbReference>
<comment type="caution">
    <text evidence="9">The sequence shown here is derived from an EMBL/GenBank/DDBJ whole genome shotgun (WGS) entry which is preliminary data.</text>
</comment>
<evidence type="ECO:0000256" key="3">
    <source>
        <dbReference type="ARBA" id="ARBA00022763"/>
    </source>
</evidence>
<evidence type="ECO:0000256" key="6">
    <source>
        <dbReference type="ARBA" id="ARBA00023125"/>
    </source>
</evidence>
<organism evidence="9 10">
    <name type="scientific">Marinibaculum pumilum</name>
    <dbReference type="NCBI Taxonomy" id="1766165"/>
    <lineage>
        <taxon>Bacteria</taxon>
        <taxon>Pseudomonadati</taxon>
        <taxon>Pseudomonadota</taxon>
        <taxon>Alphaproteobacteria</taxon>
        <taxon>Rhodospirillales</taxon>
        <taxon>Rhodospirillaceae</taxon>
        <taxon>Marinibaculum</taxon>
    </lineage>
</organism>
<evidence type="ECO:0000313" key="9">
    <source>
        <dbReference type="EMBL" id="MFC3230357.1"/>
    </source>
</evidence>
<protein>
    <recommendedName>
        <fullName evidence="8">Abasic site processing protein</fullName>
        <ecNumber evidence="8">3.4.-.-</ecNumber>
    </recommendedName>
</protein>
<comment type="similarity">
    <text evidence="1 8">Belongs to the SOS response-associated peptidase family.</text>
</comment>
<sequence length="221" mass="25297">MCGRFTQIYSWAEVHEQYNLILPDPIPNLEPRYNVAPTQRIDIVVQEEGGRALARARWGLVPFFWKKSLKEAARLSTFNAKSEEAAAKPFFRAAMKARRCIVPASGFYEWRTEDGQKQPYYITAAGGEILSFAGLWETWKDPETEERLVSATILTTAANATMQELHHRMPVILKADQVDGWLVDGDQELLVPCDPQMIEFRRVSRKVNNVRNQRADLLNSE</sequence>
<evidence type="ECO:0000256" key="8">
    <source>
        <dbReference type="RuleBase" id="RU364100"/>
    </source>
</evidence>
<keyword evidence="7" id="KW-0456">Lyase</keyword>
<keyword evidence="6" id="KW-0238">DNA-binding</keyword>
<keyword evidence="2 8" id="KW-0645">Protease</keyword>
<accession>A0ABV7L7X9</accession>
<gene>
    <name evidence="9" type="ORF">ACFOGJ_24120</name>
</gene>
<proteinExistence type="inferred from homology"/>
<dbReference type="PANTHER" id="PTHR13604:SF0">
    <property type="entry name" value="ABASIC SITE PROCESSING PROTEIN HMCES"/>
    <property type="match status" value="1"/>
</dbReference>
<dbReference type="Gene3D" id="3.90.1680.10">
    <property type="entry name" value="SOS response associated peptidase-like"/>
    <property type="match status" value="1"/>
</dbReference>